<name>A0A6G1H9Q0_9PEZI</name>
<dbReference type="PROSITE" id="PS51340">
    <property type="entry name" value="MOSC"/>
    <property type="match status" value="1"/>
</dbReference>
<dbReference type="PANTHER" id="PTHR14237">
    <property type="entry name" value="MOLYBDOPTERIN COFACTOR SULFURASE MOSC"/>
    <property type="match status" value="1"/>
</dbReference>
<dbReference type="AlphaFoldDB" id="A0A6G1H9Q0"/>
<dbReference type="PANTHER" id="PTHR14237:SF19">
    <property type="entry name" value="MITOCHONDRIAL AMIDOXIME REDUCING COMPONENT 1"/>
    <property type="match status" value="1"/>
</dbReference>
<protein>
    <recommendedName>
        <fullName evidence="1">MOSC domain-containing protein</fullName>
    </recommendedName>
</protein>
<evidence type="ECO:0000313" key="2">
    <source>
        <dbReference type="EMBL" id="KAF1989782.1"/>
    </source>
</evidence>
<dbReference type="InterPro" id="IPR005302">
    <property type="entry name" value="MoCF_Sase_C"/>
</dbReference>
<dbReference type="Pfam" id="PF03476">
    <property type="entry name" value="MOSC_N"/>
    <property type="match status" value="1"/>
</dbReference>
<dbReference type="Proteomes" id="UP000800041">
    <property type="component" value="Unassembled WGS sequence"/>
</dbReference>
<keyword evidence="3" id="KW-1185">Reference proteome</keyword>
<dbReference type="InterPro" id="IPR005303">
    <property type="entry name" value="MOCOS_middle"/>
</dbReference>
<accession>A0A6G1H9Q0</accession>
<dbReference type="SUPFAM" id="SSF50800">
    <property type="entry name" value="PK beta-barrel domain-like"/>
    <property type="match status" value="1"/>
</dbReference>
<feature type="domain" description="MOSC" evidence="1">
    <location>
        <begin position="150"/>
        <end position="332"/>
    </location>
</feature>
<dbReference type="GO" id="GO:0003824">
    <property type="term" value="F:catalytic activity"/>
    <property type="evidence" value="ECO:0007669"/>
    <property type="project" value="InterPro"/>
</dbReference>
<dbReference type="GO" id="GO:0030170">
    <property type="term" value="F:pyridoxal phosphate binding"/>
    <property type="evidence" value="ECO:0007669"/>
    <property type="project" value="InterPro"/>
</dbReference>
<dbReference type="InterPro" id="IPR011037">
    <property type="entry name" value="Pyrv_Knase-like_insert_dom_sf"/>
</dbReference>
<sequence>MLLFLIPATIIFLESRPEKGQRPKTSTNLRLPPPTKIIALRIYPIKSCRGISVTSRKLLKTGLDLDRQWMFADASTMKFLTIRQISKMTLINTAVDEEKDELQISVKKIDEDPDISITIPAHPSNEWLAENTTLTSGEIWGTVTDGYAYSETLTAPFSEFFGREVRLIYKGPTPRLLGGNGAEEYLGRKESTMFADLAPIQVSNAKSMDELNERLKAQDEGEITIERFRPNIVVKGDKPWSEDVWKTLRITGDKAGGKRMDHITLDVSARCARCQVPNVDPDTAEKHKRQPWDTMMKYRRVDEGITFKPCFGLLCVPRWEGKVAVGMDFQVTECTEEHRYVTGM</sequence>
<organism evidence="2 3">
    <name type="scientific">Aulographum hederae CBS 113979</name>
    <dbReference type="NCBI Taxonomy" id="1176131"/>
    <lineage>
        <taxon>Eukaryota</taxon>
        <taxon>Fungi</taxon>
        <taxon>Dikarya</taxon>
        <taxon>Ascomycota</taxon>
        <taxon>Pezizomycotina</taxon>
        <taxon>Dothideomycetes</taxon>
        <taxon>Pleosporomycetidae</taxon>
        <taxon>Aulographales</taxon>
        <taxon>Aulographaceae</taxon>
    </lineage>
</organism>
<dbReference type="SUPFAM" id="SSF141673">
    <property type="entry name" value="MOSC N-terminal domain-like"/>
    <property type="match status" value="1"/>
</dbReference>
<evidence type="ECO:0000313" key="3">
    <source>
        <dbReference type="Proteomes" id="UP000800041"/>
    </source>
</evidence>
<reference evidence="2" key="1">
    <citation type="journal article" date="2020" name="Stud. Mycol.">
        <title>101 Dothideomycetes genomes: a test case for predicting lifestyles and emergence of pathogens.</title>
        <authorList>
            <person name="Haridas S."/>
            <person name="Albert R."/>
            <person name="Binder M."/>
            <person name="Bloem J."/>
            <person name="Labutti K."/>
            <person name="Salamov A."/>
            <person name="Andreopoulos B."/>
            <person name="Baker S."/>
            <person name="Barry K."/>
            <person name="Bills G."/>
            <person name="Bluhm B."/>
            <person name="Cannon C."/>
            <person name="Castanera R."/>
            <person name="Culley D."/>
            <person name="Daum C."/>
            <person name="Ezra D."/>
            <person name="Gonzalez J."/>
            <person name="Henrissat B."/>
            <person name="Kuo A."/>
            <person name="Liang C."/>
            <person name="Lipzen A."/>
            <person name="Lutzoni F."/>
            <person name="Magnuson J."/>
            <person name="Mondo S."/>
            <person name="Nolan M."/>
            <person name="Ohm R."/>
            <person name="Pangilinan J."/>
            <person name="Park H.-J."/>
            <person name="Ramirez L."/>
            <person name="Alfaro M."/>
            <person name="Sun H."/>
            <person name="Tritt A."/>
            <person name="Yoshinaga Y."/>
            <person name="Zwiers L.-H."/>
            <person name="Turgeon B."/>
            <person name="Goodwin S."/>
            <person name="Spatafora J."/>
            <person name="Crous P."/>
            <person name="Grigoriev I."/>
        </authorList>
    </citation>
    <scope>NUCLEOTIDE SEQUENCE</scope>
    <source>
        <strain evidence="2">CBS 113979</strain>
    </source>
</reference>
<dbReference type="Pfam" id="PF03473">
    <property type="entry name" value="MOSC"/>
    <property type="match status" value="1"/>
</dbReference>
<proteinExistence type="predicted"/>
<gene>
    <name evidence="2" type="ORF">K402DRAFT_326027</name>
</gene>
<evidence type="ECO:0000259" key="1">
    <source>
        <dbReference type="PROSITE" id="PS51340"/>
    </source>
</evidence>
<dbReference type="GO" id="GO:0030151">
    <property type="term" value="F:molybdenum ion binding"/>
    <property type="evidence" value="ECO:0007669"/>
    <property type="project" value="InterPro"/>
</dbReference>
<dbReference type="OrthoDB" id="17255at2759"/>
<dbReference type="EMBL" id="ML977144">
    <property type="protein sequence ID" value="KAF1989782.1"/>
    <property type="molecule type" value="Genomic_DNA"/>
</dbReference>